<gene>
    <name evidence="4" type="primary">Fank1</name>
    <name evidence="4" type="ORF">SPIL2461_LOCUS11208</name>
</gene>
<evidence type="ECO:0000256" key="2">
    <source>
        <dbReference type="ARBA" id="ARBA00023043"/>
    </source>
</evidence>
<reference evidence="4" key="1">
    <citation type="submission" date="2021-02" db="EMBL/GenBank/DDBJ databases">
        <authorList>
            <person name="Dougan E. K."/>
            <person name="Rhodes N."/>
            <person name="Thang M."/>
            <person name="Chan C."/>
        </authorList>
    </citation>
    <scope>NUCLEOTIDE SEQUENCE</scope>
</reference>
<dbReference type="InterPro" id="IPR002110">
    <property type="entry name" value="Ankyrin_rpt"/>
</dbReference>
<keyword evidence="5" id="KW-1185">Reference proteome</keyword>
<keyword evidence="1" id="KW-0677">Repeat</keyword>
<evidence type="ECO:0000256" key="3">
    <source>
        <dbReference type="PROSITE-ProRule" id="PRU00023"/>
    </source>
</evidence>
<keyword evidence="2 3" id="KW-0040">ANK repeat</keyword>
<dbReference type="PANTHER" id="PTHR24201">
    <property type="entry name" value="ANK_REP_REGION DOMAIN-CONTAINING PROTEIN"/>
    <property type="match status" value="1"/>
</dbReference>
<feature type="non-terminal residue" evidence="4">
    <location>
        <position position="57"/>
    </location>
</feature>
<dbReference type="Proteomes" id="UP000649617">
    <property type="component" value="Unassembled WGS sequence"/>
</dbReference>
<evidence type="ECO:0000313" key="4">
    <source>
        <dbReference type="EMBL" id="CAE7455916.1"/>
    </source>
</evidence>
<comment type="caution">
    <text evidence="4">The sequence shown here is derived from an EMBL/GenBank/DDBJ whole genome shotgun (WGS) entry which is preliminary data.</text>
</comment>
<proteinExistence type="predicted"/>
<dbReference type="OrthoDB" id="432205at2759"/>
<dbReference type="SUPFAM" id="SSF48403">
    <property type="entry name" value="Ankyrin repeat"/>
    <property type="match status" value="1"/>
</dbReference>
<evidence type="ECO:0000313" key="5">
    <source>
        <dbReference type="Proteomes" id="UP000649617"/>
    </source>
</evidence>
<accession>A0A812RU28</accession>
<organism evidence="4 5">
    <name type="scientific">Symbiodinium pilosum</name>
    <name type="common">Dinoflagellate</name>
    <dbReference type="NCBI Taxonomy" id="2952"/>
    <lineage>
        <taxon>Eukaryota</taxon>
        <taxon>Sar</taxon>
        <taxon>Alveolata</taxon>
        <taxon>Dinophyceae</taxon>
        <taxon>Suessiales</taxon>
        <taxon>Symbiodiniaceae</taxon>
        <taxon>Symbiodinium</taxon>
    </lineage>
</organism>
<dbReference type="InterPro" id="IPR036770">
    <property type="entry name" value="Ankyrin_rpt-contain_sf"/>
</dbReference>
<sequence length="57" mass="6241">VNMNGRNKNGWTPLIWAAITGSTEVASLLIQAGCDIFIRDEKGMSALMWAAKHGHEE</sequence>
<feature type="repeat" description="ANK" evidence="3">
    <location>
        <begin position="9"/>
        <end position="41"/>
    </location>
</feature>
<dbReference type="AlphaFoldDB" id="A0A812RU28"/>
<dbReference type="EMBL" id="CAJNIZ010021802">
    <property type="protein sequence ID" value="CAE7455916.1"/>
    <property type="molecule type" value="Genomic_DNA"/>
</dbReference>
<dbReference type="SMART" id="SM00248">
    <property type="entry name" value="ANK"/>
    <property type="match status" value="1"/>
</dbReference>
<dbReference type="Pfam" id="PF12796">
    <property type="entry name" value="Ank_2"/>
    <property type="match status" value="1"/>
</dbReference>
<dbReference type="PROSITE" id="PS50088">
    <property type="entry name" value="ANK_REPEAT"/>
    <property type="match status" value="1"/>
</dbReference>
<evidence type="ECO:0000256" key="1">
    <source>
        <dbReference type="ARBA" id="ARBA00022737"/>
    </source>
</evidence>
<dbReference type="Gene3D" id="1.25.40.20">
    <property type="entry name" value="Ankyrin repeat-containing domain"/>
    <property type="match status" value="1"/>
</dbReference>
<dbReference type="PROSITE" id="PS50297">
    <property type="entry name" value="ANK_REP_REGION"/>
    <property type="match status" value="1"/>
</dbReference>
<protein>
    <submittedName>
        <fullName evidence="4">Fank1 protein</fullName>
    </submittedName>
</protein>
<dbReference type="InterPro" id="IPR050776">
    <property type="entry name" value="Ank_Repeat/CDKN_Inhibitor"/>
</dbReference>
<feature type="non-terminal residue" evidence="4">
    <location>
        <position position="1"/>
    </location>
</feature>
<name>A0A812RU28_SYMPI</name>